<feature type="binding site" evidence="5">
    <location>
        <position position="133"/>
    </location>
    <ligand>
        <name>AMP</name>
        <dbReference type="ChEBI" id="CHEBI:456215"/>
    </ligand>
</feature>
<dbReference type="EMBL" id="WAAU01000008">
    <property type="protein sequence ID" value="KAB1159284.1"/>
    <property type="molecule type" value="Genomic_DNA"/>
</dbReference>
<dbReference type="Gene3D" id="3.40.50.300">
    <property type="entry name" value="P-loop containing nucleotide triphosphate hydrolases"/>
    <property type="match status" value="1"/>
</dbReference>
<gene>
    <name evidence="5" type="primary">adk</name>
    <name evidence="8" type="ORF">F7018_02950</name>
</gene>
<evidence type="ECO:0000256" key="1">
    <source>
        <dbReference type="ARBA" id="ARBA00022679"/>
    </source>
</evidence>
<dbReference type="Pfam" id="PF00406">
    <property type="entry name" value="ADK"/>
    <property type="match status" value="1"/>
</dbReference>
<name>A0A7J5AP90_9FLAO</name>
<evidence type="ECO:0000256" key="3">
    <source>
        <dbReference type="ARBA" id="ARBA00022741"/>
    </source>
</evidence>
<accession>A0A7J5AP90</accession>
<feature type="binding site" evidence="5">
    <location>
        <position position="36"/>
    </location>
    <ligand>
        <name>AMP</name>
        <dbReference type="ChEBI" id="CHEBI:456215"/>
    </ligand>
</feature>
<feature type="region of interest" description="NMP" evidence="5">
    <location>
        <begin position="30"/>
        <end position="59"/>
    </location>
</feature>
<comment type="catalytic activity">
    <reaction evidence="5 7">
        <text>AMP + ATP = 2 ADP</text>
        <dbReference type="Rhea" id="RHEA:12973"/>
        <dbReference type="ChEBI" id="CHEBI:30616"/>
        <dbReference type="ChEBI" id="CHEBI:456215"/>
        <dbReference type="ChEBI" id="CHEBI:456216"/>
        <dbReference type="EC" id="2.7.4.3"/>
    </reaction>
</comment>
<keyword evidence="5 7" id="KW-0067">ATP-binding</keyword>
<keyword evidence="4 5" id="KW-0418">Kinase</keyword>
<dbReference type="AlphaFoldDB" id="A0A7J5AP90"/>
<dbReference type="NCBIfam" id="NF001381">
    <property type="entry name" value="PRK00279.1-3"/>
    <property type="match status" value="1"/>
</dbReference>
<dbReference type="RefSeq" id="WP_150898503.1">
    <property type="nucleotide sequence ID" value="NZ_WAAU01000008.1"/>
</dbReference>
<dbReference type="PANTHER" id="PTHR23359">
    <property type="entry name" value="NUCLEOTIDE KINASE"/>
    <property type="match status" value="1"/>
</dbReference>
<dbReference type="PROSITE" id="PS00113">
    <property type="entry name" value="ADENYLATE_KINASE"/>
    <property type="match status" value="1"/>
</dbReference>
<evidence type="ECO:0000256" key="4">
    <source>
        <dbReference type="ARBA" id="ARBA00022777"/>
    </source>
</evidence>
<dbReference type="GO" id="GO:0005737">
    <property type="term" value="C:cytoplasm"/>
    <property type="evidence" value="ECO:0007669"/>
    <property type="project" value="UniProtKB-SubCell"/>
</dbReference>
<dbReference type="GO" id="GO:0005524">
    <property type="term" value="F:ATP binding"/>
    <property type="evidence" value="ECO:0007669"/>
    <property type="project" value="UniProtKB-UniRule"/>
</dbReference>
<dbReference type="GO" id="GO:0004017">
    <property type="term" value="F:AMP kinase activity"/>
    <property type="evidence" value="ECO:0007669"/>
    <property type="project" value="UniProtKB-UniRule"/>
</dbReference>
<dbReference type="EC" id="2.7.4.3" evidence="5 7"/>
<comment type="similarity">
    <text evidence="5 6">Belongs to the adenylate kinase family.</text>
</comment>
<comment type="subunit">
    <text evidence="5 7">Monomer.</text>
</comment>
<evidence type="ECO:0000256" key="7">
    <source>
        <dbReference type="RuleBase" id="RU003331"/>
    </source>
</evidence>
<comment type="function">
    <text evidence="5">Catalyzes the reversible transfer of the terminal phosphate group between ATP and AMP. Plays an important role in cellular energy homeostasis and in adenine nucleotide metabolism.</text>
</comment>
<dbReference type="OrthoDB" id="9805030at2"/>
<keyword evidence="5" id="KW-0963">Cytoplasm</keyword>
<dbReference type="GO" id="GO:0044209">
    <property type="term" value="P:AMP salvage"/>
    <property type="evidence" value="ECO:0007669"/>
    <property type="project" value="UniProtKB-UniRule"/>
</dbReference>
<dbReference type="CDD" id="cd01428">
    <property type="entry name" value="ADK"/>
    <property type="match status" value="1"/>
</dbReference>
<dbReference type="HAMAP" id="MF_00235">
    <property type="entry name" value="Adenylate_kinase_Adk"/>
    <property type="match status" value="1"/>
</dbReference>
<feature type="binding site" evidence="5">
    <location>
        <begin position="85"/>
        <end position="88"/>
    </location>
    <ligand>
        <name>AMP</name>
        <dbReference type="ChEBI" id="CHEBI:456215"/>
    </ligand>
</feature>
<dbReference type="SUPFAM" id="SSF52540">
    <property type="entry name" value="P-loop containing nucleoside triphosphate hydrolases"/>
    <property type="match status" value="1"/>
</dbReference>
<dbReference type="PRINTS" id="PR00094">
    <property type="entry name" value="ADENYLTKNASE"/>
</dbReference>
<sequence length="190" mass="21477">MNIIIFGPPLAGKGTQSKNIITNFGLTHLSTGDVLRAEKSQETDLGLKASEYSNKGLLVPDELVMKILEKVYTQSDNKKNFLFDGYPRNVIQAEHLINILEKDNNTIDFVIYLKVPKEVLLERAKIRAKEENRKDDADQNTVLTRIDEFITQTVPAIDYIKGKNIPTLDIDGNQSIEIISQTIYQNLKSL</sequence>
<evidence type="ECO:0000313" key="9">
    <source>
        <dbReference type="Proteomes" id="UP000467305"/>
    </source>
</evidence>
<reference evidence="8 9" key="1">
    <citation type="submission" date="2019-09" db="EMBL/GenBank/DDBJ databases">
        <authorList>
            <person name="Cao W.R."/>
        </authorList>
    </citation>
    <scope>NUCLEOTIDE SEQUENCE [LARGE SCALE GENOMIC DNA]</scope>
    <source>
        <strain evidence="9">a4</strain>
    </source>
</reference>
<comment type="caution">
    <text evidence="8">The sequence shown here is derived from an EMBL/GenBank/DDBJ whole genome shotgun (WGS) entry which is preliminary data.</text>
</comment>
<evidence type="ECO:0000313" key="8">
    <source>
        <dbReference type="EMBL" id="KAB1159284.1"/>
    </source>
</evidence>
<comment type="pathway">
    <text evidence="5">Purine metabolism; AMP biosynthesis via salvage pathway; AMP from ADP: step 1/1.</text>
</comment>
<keyword evidence="9" id="KW-1185">Reference proteome</keyword>
<evidence type="ECO:0000256" key="2">
    <source>
        <dbReference type="ARBA" id="ARBA00022727"/>
    </source>
</evidence>
<dbReference type="Proteomes" id="UP000467305">
    <property type="component" value="Unassembled WGS sequence"/>
</dbReference>
<dbReference type="UniPathway" id="UPA00588">
    <property type="reaction ID" value="UER00649"/>
</dbReference>
<proteinExistence type="inferred from homology"/>
<feature type="binding site" evidence="5">
    <location>
        <position position="174"/>
    </location>
    <ligand>
        <name>ATP</name>
        <dbReference type="ChEBI" id="CHEBI:30616"/>
    </ligand>
</feature>
<dbReference type="InterPro" id="IPR000850">
    <property type="entry name" value="Adenylat/UMP-CMP_kin"/>
</dbReference>
<keyword evidence="3 5" id="KW-0547">Nucleotide-binding</keyword>
<feature type="binding site" evidence="5">
    <location>
        <position position="31"/>
    </location>
    <ligand>
        <name>AMP</name>
        <dbReference type="ChEBI" id="CHEBI:456215"/>
    </ligand>
</feature>
<organism evidence="8 9">
    <name type="scientific">Tenacibaculum aiptasiae</name>
    <dbReference type="NCBI Taxonomy" id="426481"/>
    <lineage>
        <taxon>Bacteria</taxon>
        <taxon>Pseudomonadati</taxon>
        <taxon>Bacteroidota</taxon>
        <taxon>Flavobacteriia</taxon>
        <taxon>Flavobacteriales</taxon>
        <taxon>Flavobacteriaceae</taxon>
        <taxon>Tenacibaculum</taxon>
    </lineage>
</organism>
<dbReference type="InterPro" id="IPR027417">
    <property type="entry name" value="P-loop_NTPase"/>
</dbReference>
<feature type="binding site" evidence="5">
    <location>
        <position position="92"/>
    </location>
    <ligand>
        <name>AMP</name>
        <dbReference type="ChEBI" id="CHEBI:456215"/>
    </ligand>
</feature>
<dbReference type="InterPro" id="IPR033690">
    <property type="entry name" value="Adenylat_kinase_CS"/>
</dbReference>
<keyword evidence="2 5" id="KW-0545">Nucleotide biosynthesis</keyword>
<keyword evidence="1 5" id="KW-0808">Transferase</keyword>
<feature type="binding site" evidence="5">
    <location>
        <begin position="57"/>
        <end position="59"/>
    </location>
    <ligand>
        <name>AMP</name>
        <dbReference type="ChEBI" id="CHEBI:456215"/>
    </ligand>
</feature>
<comment type="subcellular location">
    <subcellularLocation>
        <location evidence="5 7">Cytoplasm</location>
    </subcellularLocation>
</comment>
<feature type="binding site" evidence="5">
    <location>
        <position position="145"/>
    </location>
    <ligand>
        <name>AMP</name>
        <dbReference type="ChEBI" id="CHEBI:456215"/>
    </ligand>
</feature>
<protein>
    <recommendedName>
        <fullName evidence="5 7">Adenylate kinase</fullName>
        <shortName evidence="5">AK</shortName>
        <ecNumber evidence="5 7">2.7.4.3</ecNumber>
    </recommendedName>
    <alternativeName>
        <fullName evidence="5">ATP-AMP transphosphorylase</fullName>
    </alternativeName>
    <alternativeName>
        <fullName evidence="5">ATP:AMP phosphotransferase</fullName>
    </alternativeName>
    <alternativeName>
        <fullName evidence="5">Adenylate monophosphate kinase</fullName>
    </alternativeName>
</protein>
<feature type="binding site" evidence="5">
    <location>
        <position position="127"/>
    </location>
    <ligand>
        <name>ATP</name>
        <dbReference type="ChEBI" id="CHEBI:30616"/>
    </ligand>
</feature>
<comment type="domain">
    <text evidence="5">Consists of three domains, a large central CORE domain and two small peripheral domains, NMPbind and LID, which undergo movements during catalysis. The LID domain closes over the site of phosphoryl transfer upon ATP binding. Assembling and dissambling the active center during each catalytic cycle provides an effective means to prevent ATP hydrolysis.</text>
</comment>
<comment type="caution">
    <text evidence="5">Lacks conserved residue(s) required for the propagation of feature annotation.</text>
</comment>
<evidence type="ECO:0000256" key="6">
    <source>
        <dbReference type="RuleBase" id="RU003330"/>
    </source>
</evidence>
<evidence type="ECO:0000256" key="5">
    <source>
        <dbReference type="HAMAP-Rule" id="MF_00235"/>
    </source>
</evidence>